<feature type="region of interest" description="Disordered" evidence="8">
    <location>
        <begin position="387"/>
        <end position="443"/>
    </location>
</feature>
<evidence type="ECO:0000313" key="11">
    <source>
        <dbReference type="Proteomes" id="UP000016933"/>
    </source>
</evidence>
<dbReference type="Gene3D" id="3.30.40.10">
    <property type="entry name" value="Zinc/RING finger domain, C3HC4 (zinc finger)"/>
    <property type="match status" value="1"/>
</dbReference>
<feature type="compositionally biased region" description="Low complexity" evidence="8">
    <location>
        <begin position="416"/>
        <end position="440"/>
    </location>
</feature>
<keyword evidence="11" id="KW-1185">Reference proteome</keyword>
<dbReference type="STRING" id="675120.N1PHB3"/>
<protein>
    <recommendedName>
        <fullName evidence="9">RING-CH-type domain-containing protein</fullName>
    </recommendedName>
</protein>
<dbReference type="Proteomes" id="UP000016933">
    <property type="component" value="Unassembled WGS sequence"/>
</dbReference>
<dbReference type="PANTHER" id="PTHR46283">
    <property type="entry name" value="E3 UBIQUITIN-PROTEIN LIGASE MARCH5"/>
    <property type="match status" value="1"/>
</dbReference>
<reference evidence="10 11" key="2">
    <citation type="journal article" date="2012" name="PLoS Pathog.">
        <title>Diverse lifestyles and strategies of plant pathogenesis encoded in the genomes of eighteen Dothideomycetes fungi.</title>
        <authorList>
            <person name="Ohm R.A."/>
            <person name="Feau N."/>
            <person name="Henrissat B."/>
            <person name="Schoch C.L."/>
            <person name="Horwitz B.A."/>
            <person name="Barry K.W."/>
            <person name="Condon B.J."/>
            <person name="Copeland A.C."/>
            <person name="Dhillon B."/>
            <person name="Glaser F."/>
            <person name="Hesse C.N."/>
            <person name="Kosti I."/>
            <person name="LaButti K."/>
            <person name="Lindquist E.A."/>
            <person name="Lucas S."/>
            <person name="Salamov A.A."/>
            <person name="Bradshaw R.E."/>
            <person name="Ciuffetti L."/>
            <person name="Hamelin R.C."/>
            <person name="Kema G.H.J."/>
            <person name="Lawrence C."/>
            <person name="Scott J.A."/>
            <person name="Spatafora J.W."/>
            <person name="Turgeon B.G."/>
            <person name="de Wit P.J.G.M."/>
            <person name="Zhong S."/>
            <person name="Goodwin S.B."/>
            <person name="Grigoriev I.V."/>
        </authorList>
    </citation>
    <scope>NUCLEOTIDE SEQUENCE [LARGE SCALE GENOMIC DNA]</scope>
    <source>
        <strain evidence="11">NZE10 / CBS 128990</strain>
    </source>
</reference>
<keyword evidence="6" id="KW-1133">Transmembrane helix</keyword>
<feature type="compositionally biased region" description="Low complexity" evidence="8">
    <location>
        <begin position="20"/>
        <end position="33"/>
    </location>
</feature>
<evidence type="ECO:0000256" key="8">
    <source>
        <dbReference type="SAM" id="MobiDB-lite"/>
    </source>
</evidence>
<evidence type="ECO:0000256" key="3">
    <source>
        <dbReference type="ARBA" id="ARBA00022723"/>
    </source>
</evidence>
<keyword evidence="2" id="KW-0812">Transmembrane</keyword>
<dbReference type="GO" id="GO:0008270">
    <property type="term" value="F:zinc ion binding"/>
    <property type="evidence" value="ECO:0007669"/>
    <property type="project" value="UniProtKB-KW"/>
</dbReference>
<evidence type="ECO:0000256" key="5">
    <source>
        <dbReference type="ARBA" id="ARBA00022833"/>
    </source>
</evidence>
<proteinExistence type="predicted"/>
<keyword evidence="7" id="KW-0472">Membrane</keyword>
<gene>
    <name evidence="10" type="ORF">DOTSEDRAFT_177054</name>
</gene>
<dbReference type="OMA" id="DFDLWPP"/>
<comment type="subcellular location">
    <subcellularLocation>
        <location evidence="1">Membrane</location>
        <topology evidence="1">Multi-pass membrane protein</topology>
    </subcellularLocation>
</comment>
<dbReference type="InterPro" id="IPR011016">
    <property type="entry name" value="Znf_RING-CH"/>
</dbReference>
<keyword evidence="4" id="KW-0863">Zinc-finger</keyword>
<organism evidence="10 11">
    <name type="scientific">Dothistroma septosporum (strain NZE10 / CBS 128990)</name>
    <name type="common">Red band needle blight fungus</name>
    <name type="synonym">Mycosphaerella pini</name>
    <dbReference type="NCBI Taxonomy" id="675120"/>
    <lineage>
        <taxon>Eukaryota</taxon>
        <taxon>Fungi</taxon>
        <taxon>Dikarya</taxon>
        <taxon>Ascomycota</taxon>
        <taxon>Pezizomycotina</taxon>
        <taxon>Dothideomycetes</taxon>
        <taxon>Dothideomycetidae</taxon>
        <taxon>Mycosphaerellales</taxon>
        <taxon>Mycosphaerellaceae</taxon>
        <taxon>Dothistroma</taxon>
    </lineage>
</organism>
<evidence type="ECO:0000256" key="6">
    <source>
        <dbReference type="ARBA" id="ARBA00022989"/>
    </source>
</evidence>
<evidence type="ECO:0000256" key="7">
    <source>
        <dbReference type="ARBA" id="ARBA00023136"/>
    </source>
</evidence>
<dbReference type="SUPFAM" id="SSF57850">
    <property type="entry name" value="RING/U-box"/>
    <property type="match status" value="1"/>
</dbReference>
<evidence type="ECO:0000256" key="4">
    <source>
        <dbReference type="ARBA" id="ARBA00022771"/>
    </source>
</evidence>
<dbReference type="AlphaFoldDB" id="N1PHB3"/>
<dbReference type="GO" id="GO:0016020">
    <property type="term" value="C:membrane"/>
    <property type="evidence" value="ECO:0007669"/>
    <property type="project" value="UniProtKB-SubCell"/>
</dbReference>
<dbReference type="HOGENOM" id="CLU_026793_0_0_1"/>
<evidence type="ECO:0000256" key="2">
    <source>
        <dbReference type="ARBA" id="ARBA00022692"/>
    </source>
</evidence>
<evidence type="ECO:0000259" key="9">
    <source>
        <dbReference type="PROSITE" id="PS51292"/>
    </source>
</evidence>
<name>N1PHB3_DOTSN</name>
<reference evidence="11" key="1">
    <citation type="journal article" date="2012" name="PLoS Genet.">
        <title>The genomes of the fungal plant pathogens Cladosporium fulvum and Dothistroma septosporum reveal adaptation to different hosts and lifestyles but also signatures of common ancestry.</title>
        <authorList>
            <person name="de Wit P.J.G.M."/>
            <person name="van der Burgt A."/>
            <person name="Oekmen B."/>
            <person name="Stergiopoulos I."/>
            <person name="Abd-Elsalam K.A."/>
            <person name="Aerts A.L."/>
            <person name="Bahkali A.H."/>
            <person name="Beenen H.G."/>
            <person name="Chettri P."/>
            <person name="Cox M.P."/>
            <person name="Datema E."/>
            <person name="de Vries R.P."/>
            <person name="Dhillon B."/>
            <person name="Ganley A.R."/>
            <person name="Griffiths S.A."/>
            <person name="Guo Y."/>
            <person name="Hamelin R.C."/>
            <person name="Henrissat B."/>
            <person name="Kabir M.S."/>
            <person name="Jashni M.K."/>
            <person name="Kema G."/>
            <person name="Klaubauf S."/>
            <person name="Lapidus A."/>
            <person name="Levasseur A."/>
            <person name="Lindquist E."/>
            <person name="Mehrabi R."/>
            <person name="Ohm R.A."/>
            <person name="Owen T.J."/>
            <person name="Salamov A."/>
            <person name="Schwelm A."/>
            <person name="Schijlen E."/>
            <person name="Sun H."/>
            <person name="van den Burg H.A."/>
            <person name="van Ham R.C.H.J."/>
            <person name="Zhang S."/>
            <person name="Goodwin S.B."/>
            <person name="Grigoriev I.V."/>
            <person name="Collemare J."/>
            <person name="Bradshaw R.E."/>
        </authorList>
    </citation>
    <scope>NUCLEOTIDE SEQUENCE [LARGE SCALE GENOMIC DNA]</scope>
    <source>
        <strain evidence="11">NZE10 / CBS 128990</strain>
    </source>
</reference>
<evidence type="ECO:0000313" key="10">
    <source>
        <dbReference type="EMBL" id="EME41737.1"/>
    </source>
</evidence>
<keyword evidence="5" id="KW-0862">Zinc</keyword>
<feature type="compositionally biased region" description="Polar residues" evidence="8">
    <location>
        <begin position="1"/>
        <end position="12"/>
    </location>
</feature>
<sequence length="556" mass="61500">MASMPARQSSQRRPSHPDQAPRSASRPSQSPTRARSEDSQTIFVNQPEQEEDEQTEHPPSTFPLPQDEADAKKCWICFSDSTEDTPETSRWRDPCPCALTAHEDCLLDWIADMEAPKNQRGRPGLAAPKIECPQCKSEIKLSRPRDYVVDIYRGIERIGAKAVTPGSLMVLSTVVYNCAVVHGAHSIYAVFGGEDGGRILRPLIYNATRAPVEAYVGRPREASELLLNVVFDHLVHWRLYLGVPLITPILVLSRTRLADGILPVLPIVFFASQAHSPNEMIDFAQWPPSASFAFAVLPYVRSLYNFYYQKVWAEREKEWLKAIQPRSAEEIDANGEAVEAGDQNQAADNGDGNVFEVRIDGGIWDDWEDEDQVEQAIAANNAIARPGQEAQGGDEGAPAPVVQDNRPVPGGGANEAPAQQAGARRQAQQQQQNQQNQPAGGERRLSFSPTAIAETILGALIFPTLAGFAGEALKLILPAAWTGSAIISRTEFLSNPRFRKPTFGGFLERKWARSLVGGCLLVVCKDALTIYVRWKMAQMHKRRCVVDYDRRRGAAR</sequence>
<dbReference type="OrthoDB" id="5817083at2759"/>
<dbReference type="eggNOG" id="KOG3053">
    <property type="taxonomic scope" value="Eukaryota"/>
</dbReference>
<dbReference type="EMBL" id="KB446542">
    <property type="protein sequence ID" value="EME41737.1"/>
    <property type="molecule type" value="Genomic_DNA"/>
</dbReference>
<feature type="domain" description="RING-CH-type" evidence="9">
    <location>
        <begin position="66"/>
        <end position="142"/>
    </location>
</feature>
<accession>N1PHB3</accession>
<feature type="region of interest" description="Disordered" evidence="8">
    <location>
        <begin position="1"/>
        <end position="67"/>
    </location>
</feature>
<evidence type="ECO:0000256" key="1">
    <source>
        <dbReference type="ARBA" id="ARBA00004141"/>
    </source>
</evidence>
<dbReference type="PROSITE" id="PS51292">
    <property type="entry name" value="ZF_RING_CH"/>
    <property type="match status" value="1"/>
</dbReference>
<dbReference type="InterPro" id="IPR013083">
    <property type="entry name" value="Znf_RING/FYVE/PHD"/>
</dbReference>
<keyword evidence="3" id="KW-0479">Metal-binding</keyword>